<keyword evidence="2" id="KW-1185">Reference proteome</keyword>
<protein>
    <submittedName>
        <fullName evidence="1">Uncharacterized protein</fullName>
    </submittedName>
</protein>
<proteinExistence type="predicted"/>
<dbReference type="EMBL" id="KK118787">
    <property type="protein sequence ID" value="KFM73850.1"/>
    <property type="molecule type" value="Genomic_DNA"/>
</dbReference>
<gene>
    <name evidence="1" type="ORF">X975_00898</name>
</gene>
<accession>A0A087U911</accession>
<dbReference type="InterPro" id="IPR027921">
    <property type="entry name" value="NOPCHAP1"/>
</dbReference>
<dbReference type="OMA" id="KTYIEMN"/>
<reference evidence="1 2" key="1">
    <citation type="submission" date="2013-11" db="EMBL/GenBank/DDBJ databases">
        <title>Genome sequencing of Stegodyphus mimosarum.</title>
        <authorList>
            <person name="Bechsgaard J."/>
        </authorList>
    </citation>
    <scope>NUCLEOTIDE SEQUENCE [LARGE SCALE GENOMIC DNA]</scope>
</reference>
<name>A0A087U911_STEMI</name>
<dbReference type="Pfam" id="PF15370">
    <property type="entry name" value="NOPCHAP1"/>
    <property type="match status" value="1"/>
</dbReference>
<dbReference type="OrthoDB" id="6432489at2759"/>
<sequence length="103" mass="11897">MSKESKTSKQLMYSEYLNTTVAEHAIQSVEKKAKTKPVMQYVKSPVLDRVTKLLPELEHSNKELIRKLDGKNMDIEDLENSKTYIEMNVAVIKDVPEEDLLEE</sequence>
<evidence type="ECO:0000313" key="1">
    <source>
        <dbReference type="EMBL" id="KFM73850.1"/>
    </source>
</evidence>
<organism evidence="1 2">
    <name type="scientific">Stegodyphus mimosarum</name>
    <name type="common">African social velvet spider</name>
    <dbReference type="NCBI Taxonomy" id="407821"/>
    <lineage>
        <taxon>Eukaryota</taxon>
        <taxon>Metazoa</taxon>
        <taxon>Ecdysozoa</taxon>
        <taxon>Arthropoda</taxon>
        <taxon>Chelicerata</taxon>
        <taxon>Arachnida</taxon>
        <taxon>Araneae</taxon>
        <taxon>Araneomorphae</taxon>
        <taxon>Entelegynae</taxon>
        <taxon>Eresoidea</taxon>
        <taxon>Eresidae</taxon>
        <taxon>Stegodyphus</taxon>
    </lineage>
</organism>
<feature type="non-terminal residue" evidence="1">
    <location>
        <position position="103"/>
    </location>
</feature>
<dbReference type="GO" id="GO:0000492">
    <property type="term" value="P:box C/D snoRNP assembly"/>
    <property type="evidence" value="ECO:0007669"/>
    <property type="project" value="InterPro"/>
</dbReference>
<evidence type="ECO:0000313" key="2">
    <source>
        <dbReference type="Proteomes" id="UP000054359"/>
    </source>
</evidence>
<dbReference type="Proteomes" id="UP000054359">
    <property type="component" value="Unassembled WGS sequence"/>
</dbReference>
<dbReference type="AlphaFoldDB" id="A0A087U911"/>